<sequence>VAAFCKHVIPDKAMFTPFQVDLTLSTFTPASSPPRRNDSTFTRSSSFRLTSFLSRKNSLASSPASGTSDVAGPRIQPRESTDSGPGTAGYVDAYKVGVNLYQMTHLLTKFLDEAPVQWNDS</sequence>
<gene>
    <name evidence="1" type="ORF">ACOLOM_LOCUS7692</name>
</gene>
<proteinExistence type="predicted"/>
<dbReference type="Proteomes" id="UP000789525">
    <property type="component" value="Unassembled WGS sequence"/>
</dbReference>
<accession>A0ACA9N3U4</accession>
<comment type="caution">
    <text evidence="1">The sequence shown here is derived from an EMBL/GenBank/DDBJ whole genome shotgun (WGS) entry which is preliminary data.</text>
</comment>
<name>A0ACA9N3U4_9GLOM</name>
<evidence type="ECO:0000313" key="2">
    <source>
        <dbReference type="Proteomes" id="UP000789525"/>
    </source>
</evidence>
<dbReference type="EMBL" id="CAJVPT010018285">
    <property type="protein sequence ID" value="CAG8632975.1"/>
    <property type="molecule type" value="Genomic_DNA"/>
</dbReference>
<keyword evidence="2" id="KW-1185">Reference proteome</keyword>
<evidence type="ECO:0000313" key="1">
    <source>
        <dbReference type="EMBL" id="CAG8632975.1"/>
    </source>
</evidence>
<organism evidence="1 2">
    <name type="scientific">Acaulospora colombiana</name>
    <dbReference type="NCBI Taxonomy" id="27376"/>
    <lineage>
        <taxon>Eukaryota</taxon>
        <taxon>Fungi</taxon>
        <taxon>Fungi incertae sedis</taxon>
        <taxon>Mucoromycota</taxon>
        <taxon>Glomeromycotina</taxon>
        <taxon>Glomeromycetes</taxon>
        <taxon>Diversisporales</taxon>
        <taxon>Acaulosporaceae</taxon>
        <taxon>Acaulospora</taxon>
    </lineage>
</organism>
<feature type="non-terminal residue" evidence="1">
    <location>
        <position position="1"/>
    </location>
</feature>
<protein>
    <submittedName>
        <fullName evidence="1">13318_t:CDS:1</fullName>
    </submittedName>
</protein>
<reference evidence="1" key="1">
    <citation type="submission" date="2021-06" db="EMBL/GenBank/DDBJ databases">
        <authorList>
            <person name="Kallberg Y."/>
            <person name="Tangrot J."/>
            <person name="Rosling A."/>
        </authorList>
    </citation>
    <scope>NUCLEOTIDE SEQUENCE</scope>
    <source>
        <strain evidence="1">CL356</strain>
    </source>
</reference>